<dbReference type="STRING" id="158190.SpiGrapes_0810"/>
<dbReference type="Gene3D" id="2.40.30.170">
    <property type="match status" value="1"/>
</dbReference>
<organism evidence="3 4">
    <name type="scientific">Sphaerochaeta pleomorpha (strain ATCC BAA-1885 / DSM 22778 / Grapes)</name>
    <dbReference type="NCBI Taxonomy" id="158190"/>
    <lineage>
        <taxon>Bacteria</taxon>
        <taxon>Pseudomonadati</taxon>
        <taxon>Spirochaetota</taxon>
        <taxon>Spirochaetia</taxon>
        <taxon>Spirochaetales</taxon>
        <taxon>Sphaerochaetaceae</taxon>
        <taxon>Sphaerochaeta</taxon>
    </lineage>
</organism>
<dbReference type="HOGENOM" id="CLU_762685_0_0_12"/>
<dbReference type="GO" id="GO:0015562">
    <property type="term" value="F:efflux transmembrane transporter activity"/>
    <property type="evidence" value="ECO:0007669"/>
    <property type="project" value="TreeGrafter"/>
</dbReference>
<dbReference type="eggNOG" id="COG0845">
    <property type="taxonomic scope" value="Bacteria"/>
</dbReference>
<dbReference type="PANTHER" id="PTHR30469">
    <property type="entry name" value="MULTIDRUG RESISTANCE PROTEIN MDTA"/>
    <property type="match status" value="1"/>
</dbReference>
<keyword evidence="2" id="KW-0175">Coiled coil</keyword>
<dbReference type="AlphaFoldDB" id="G8QQ61"/>
<dbReference type="RefSeq" id="WP_014269487.1">
    <property type="nucleotide sequence ID" value="NC_016633.1"/>
</dbReference>
<dbReference type="SUPFAM" id="SSF111369">
    <property type="entry name" value="HlyD-like secretion proteins"/>
    <property type="match status" value="1"/>
</dbReference>
<evidence type="ECO:0000313" key="3">
    <source>
        <dbReference type="EMBL" id="AEV28638.1"/>
    </source>
</evidence>
<dbReference type="OrthoDB" id="369373at2"/>
<dbReference type="GO" id="GO:1990281">
    <property type="term" value="C:efflux pump complex"/>
    <property type="evidence" value="ECO:0007669"/>
    <property type="project" value="TreeGrafter"/>
</dbReference>
<keyword evidence="4" id="KW-1185">Reference proteome</keyword>
<name>G8QQ61_SPHPG</name>
<gene>
    <name evidence="3" type="ordered locus">SpiGrapes_0810</name>
</gene>
<dbReference type="EMBL" id="CP003155">
    <property type="protein sequence ID" value="AEV28638.1"/>
    <property type="molecule type" value="Genomic_DNA"/>
</dbReference>
<evidence type="ECO:0000313" key="4">
    <source>
        <dbReference type="Proteomes" id="UP000005632"/>
    </source>
</evidence>
<accession>G8QQ61</accession>
<comment type="similarity">
    <text evidence="1">Belongs to the membrane fusion protein (MFP) (TC 8.A.1) family.</text>
</comment>
<proteinExistence type="inferred from homology"/>
<reference evidence="3 4" key="1">
    <citation type="submission" date="2011-11" db="EMBL/GenBank/DDBJ databases">
        <title>Complete sequence of Spirochaeta sp. grapes.</title>
        <authorList>
            <consortium name="US DOE Joint Genome Institute"/>
            <person name="Lucas S."/>
            <person name="Han J."/>
            <person name="Lapidus A."/>
            <person name="Cheng J.-F."/>
            <person name="Goodwin L."/>
            <person name="Pitluck S."/>
            <person name="Peters L."/>
            <person name="Ovchinnikova G."/>
            <person name="Munk A.C."/>
            <person name="Detter J.C."/>
            <person name="Han C."/>
            <person name="Tapia R."/>
            <person name="Land M."/>
            <person name="Hauser L."/>
            <person name="Kyrpides N."/>
            <person name="Ivanova N."/>
            <person name="Pagani I."/>
            <person name="Ritalahtilisa K."/>
            <person name="Loeffler F."/>
            <person name="Woyke T."/>
        </authorList>
    </citation>
    <scope>NUCLEOTIDE SEQUENCE [LARGE SCALE GENOMIC DNA]</scope>
    <source>
        <strain evidence="4">ATCC BAA-1885 / DSM 22778 / Grapes</strain>
    </source>
</reference>
<evidence type="ECO:0000256" key="2">
    <source>
        <dbReference type="SAM" id="Coils"/>
    </source>
</evidence>
<dbReference type="PROSITE" id="PS51257">
    <property type="entry name" value="PROKAR_LIPOPROTEIN"/>
    <property type="match status" value="1"/>
</dbReference>
<evidence type="ECO:0000256" key="1">
    <source>
        <dbReference type="ARBA" id="ARBA00009477"/>
    </source>
</evidence>
<dbReference type="Proteomes" id="UP000005632">
    <property type="component" value="Chromosome"/>
</dbReference>
<dbReference type="Gene3D" id="1.10.287.470">
    <property type="entry name" value="Helix hairpin bin"/>
    <property type="match status" value="1"/>
</dbReference>
<dbReference type="Gene3D" id="2.40.50.100">
    <property type="match status" value="1"/>
</dbReference>
<sequence>MRAIHTWTLLIVLAGLLLLGISCTKEESSQVSYDEIAAATDYTQVVSKAVEIVRSPLRDRVVGSGTIQAREEAVVKALGSGVIKTIDFTLGMKLEKGQVLLTLDDTIASLSLSQLTKQYENSLKELQANQKLYDRGAISLVQLEGAKANYDGIKAQLQKASDSLGYTKVFTPLAGSVAERNPQLVVGDFLQTGQQIARIVNLDHLRITLAVGQSQLFLVHEGAKAFITIKTPTETIEAEGVVSAISAASNTQTGSWAVLIDFDNPRPELIRAGLSANVTILNEKAPLYNLVPNSAMVYRDNSTFIYLVDGTNAKKIEVQVVDQYGDNTAVESVDPSLDLVGRRVLVSGLTRILDGDPVVTQY</sequence>
<protein>
    <submittedName>
        <fullName evidence="3">RND family efflux transporter, MFP subunit</fullName>
    </submittedName>
</protein>
<dbReference type="PANTHER" id="PTHR30469:SF15">
    <property type="entry name" value="HLYD FAMILY OF SECRETION PROTEINS"/>
    <property type="match status" value="1"/>
</dbReference>
<dbReference type="KEGG" id="sgp:SpiGrapes_0810"/>
<feature type="coiled-coil region" evidence="2">
    <location>
        <begin position="112"/>
        <end position="163"/>
    </location>
</feature>
<dbReference type="Gene3D" id="2.40.420.20">
    <property type="match status" value="1"/>
</dbReference>
<dbReference type="NCBIfam" id="TIGR01730">
    <property type="entry name" value="RND_mfp"/>
    <property type="match status" value="1"/>
</dbReference>
<dbReference type="InterPro" id="IPR006143">
    <property type="entry name" value="RND_pump_MFP"/>
</dbReference>